<sequence length="585" mass="68306">MNIETKICQNCEQSFVIEPEDFTFYEKIKVPPPTWCPECRAIRRMVFWNQSNLYRKKDSRTGEEIFSTYPARADVKIYDHDYWWSDAWDPMEFGMAIDFSRPFLEQLKELNAKVPLPSRSVRGMVNSDYSNQASYLKDCYPCFNGGNAENCLYCVAFQRIKDTMDAYAVLDLELGYELYQAGSSSRCFFSSDVENCRDVWFSRDCVDCSDCFGCVNLRHKRYCIFNEQCTKEDYEKNVKALDRGSHAAVQDIKKKLRELYLRLPHKFLHGLHNVNVSGDYVYNSKNAHDVFEAGELEDVRYSENLATGVKDAYDYTNWGEHSELIYEASSCGDNCRNIKFCFDCWPAMRDSEYCLSCHSSGNLFGCVGLRNKQYCILNKQYTREEYEELLPRIIDHMTAMPYTNQNGRTYRYGEFFPPEFSPLAYNETIAINYYPKAKDAVMASGYLWRDPDEKEYEATMGASDLPDHISDAKDSIIEQVIRCDSCKRAHRILDRELAFYRRFVIPLPRLCHRCRYTARLSIRNPRKSYRRRCECAGKSSENGIYQNTIAHFHKSDPCPNEFETSYAPGRSEIVYCEQCYNAEVV</sequence>
<reference evidence="1 2" key="1">
    <citation type="journal article" date="2016" name="Nat. Commun.">
        <title>Thousands of microbial genomes shed light on interconnected biogeochemical processes in an aquifer system.</title>
        <authorList>
            <person name="Anantharaman K."/>
            <person name="Brown C.T."/>
            <person name="Hug L.A."/>
            <person name="Sharon I."/>
            <person name="Castelle C.J."/>
            <person name="Probst A.J."/>
            <person name="Thomas B.C."/>
            <person name="Singh A."/>
            <person name="Wilkins M.J."/>
            <person name="Karaoz U."/>
            <person name="Brodie E.L."/>
            <person name="Williams K.H."/>
            <person name="Hubbard S.S."/>
            <person name="Banfield J.F."/>
        </authorList>
    </citation>
    <scope>NUCLEOTIDE SEQUENCE [LARGE SCALE GENOMIC DNA]</scope>
</reference>
<proteinExistence type="predicted"/>
<evidence type="ECO:0000313" key="2">
    <source>
        <dbReference type="Proteomes" id="UP000178495"/>
    </source>
</evidence>
<gene>
    <name evidence="1" type="ORF">A3A43_03065</name>
</gene>
<dbReference type="STRING" id="1798652.A3A43_03065"/>
<organism evidence="1 2">
    <name type="scientific">Candidatus Liptonbacteria bacterium RIFCSPLOWO2_01_FULL_56_20</name>
    <dbReference type="NCBI Taxonomy" id="1798652"/>
    <lineage>
        <taxon>Bacteria</taxon>
        <taxon>Candidatus Liptoniibacteriota</taxon>
    </lineage>
</organism>
<dbReference type="AlphaFoldDB" id="A0A1G2CHY7"/>
<dbReference type="EMBL" id="MHLC01000022">
    <property type="protein sequence ID" value="OGZ01024.1"/>
    <property type="molecule type" value="Genomic_DNA"/>
</dbReference>
<evidence type="ECO:0000313" key="1">
    <source>
        <dbReference type="EMBL" id="OGZ01024.1"/>
    </source>
</evidence>
<accession>A0A1G2CHY7</accession>
<comment type="caution">
    <text evidence="1">The sequence shown here is derived from an EMBL/GenBank/DDBJ whole genome shotgun (WGS) entry which is preliminary data.</text>
</comment>
<dbReference type="Proteomes" id="UP000178495">
    <property type="component" value="Unassembled WGS sequence"/>
</dbReference>
<protein>
    <submittedName>
        <fullName evidence="1">Uncharacterized protein</fullName>
    </submittedName>
</protein>
<name>A0A1G2CHY7_9BACT</name>